<keyword evidence="2" id="KW-1133">Transmembrane helix</keyword>
<feature type="region of interest" description="Disordered" evidence="1">
    <location>
        <begin position="113"/>
        <end position="184"/>
    </location>
</feature>
<evidence type="ECO:0000256" key="2">
    <source>
        <dbReference type="SAM" id="Phobius"/>
    </source>
</evidence>
<keyword evidence="2" id="KW-0812">Transmembrane</keyword>
<reference evidence="3 4" key="1">
    <citation type="journal article" date="2020" name="Nature">
        <title>Six reference-quality genomes reveal evolution of bat adaptations.</title>
        <authorList>
            <person name="Jebb D."/>
            <person name="Huang Z."/>
            <person name="Pippel M."/>
            <person name="Hughes G.M."/>
            <person name="Lavrichenko K."/>
            <person name="Devanna P."/>
            <person name="Winkler S."/>
            <person name="Jermiin L.S."/>
            <person name="Skirmuntt E.C."/>
            <person name="Katzourakis A."/>
            <person name="Burkitt-Gray L."/>
            <person name="Ray D.A."/>
            <person name="Sullivan K.A.M."/>
            <person name="Roscito J.G."/>
            <person name="Kirilenko B.M."/>
            <person name="Davalos L.M."/>
            <person name="Corthals A.P."/>
            <person name="Power M.L."/>
            <person name="Jones G."/>
            <person name="Ransome R.D."/>
            <person name="Dechmann D.K.N."/>
            <person name="Locatelli A.G."/>
            <person name="Puechmaille S.J."/>
            <person name="Fedrigo O."/>
            <person name="Jarvis E.D."/>
            <person name="Hiller M."/>
            <person name="Vernes S.C."/>
            <person name="Myers E.W."/>
            <person name="Teeling E.C."/>
        </authorList>
    </citation>
    <scope>NUCLEOTIDE SEQUENCE [LARGE SCALE GENOMIC DNA]</scope>
    <source>
        <strain evidence="3">MPipKuh1</strain>
        <tissue evidence="3">Flight muscle</tissue>
    </source>
</reference>
<keyword evidence="2" id="KW-0472">Membrane</keyword>
<feature type="transmembrane region" description="Helical" evidence="2">
    <location>
        <begin position="64"/>
        <end position="85"/>
    </location>
</feature>
<dbReference type="AlphaFoldDB" id="A0A7J7YWK3"/>
<keyword evidence="4" id="KW-1185">Reference proteome</keyword>
<comment type="caution">
    <text evidence="3">The sequence shown here is derived from an EMBL/GenBank/DDBJ whole genome shotgun (WGS) entry which is preliminary data.</text>
</comment>
<organism evidence="3 4">
    <name type="scientific">Pipistrellus kuhlii</name>
    <name type="common">Kuhl's pipistrelle</name>
    <dbReference type="NCBI Taxonomy" id="59472"/>
    <lineage>
        <taxon>Eukaryota</taxon>
        <taxon>Metazoa</taxon>
        <taxon>Chordata</taxon>
        <taxon>Craniata</taxon>
        <taxon>Vertebrata</taxon>
        <taxon>Euteleostomi</taxon>
        <taxon>Mammalia</taxon>
        <taxon>Eutheria</taxon>
        <taxon>Laurasiatheria</taxon>
        <taxon>Chiroptera</taxon>
        <taxon>Yangochiroptera</taxon>
        <taxon>Vespertilionidae</taxon>
        <taxon>Pipistrellus</taxon>
    </lineage>
</organism>
<protein>
    <submittedName>
        <fullName evidence="3">Uncharacterized protein</fullName>
    </submittedName>
</protein>
<accession>A0A7J7YWK3</accession>
<name>A0A7J7YWK3_PIPKU</name>
<sequence length="184" mass="19265">MGEKAACWLRRSELRAQKQQALAVPSAVRDPSPASAVFGGDMPRDAPSPSLILSPPSEPPPGPAHTPFCLFVCLFVCFYTFTFLVPNNHQLPNASELFHPQRGREAAVTAGQLPLRPHPPLSGPPLPPDGVALRAGPRLPGDGGEAAPGLPAQTSVFSAGRAGASPGREQNSRRQAAAPTSERS</sequence>
<feature type="region of interest" description="Disordered" evidence="1">
    <location>
        <begin position="24"/>
        <end position="59"/>
    </location>
</feature>
<dbReference type="Proteomes" id="UP000558488">
    <property type="component" value="Unassembled WGS sequence"/>
</dbReference>
<dbReference type="EMBL" id="JACAGB010000004">
    <property type="protein sequence ID" value="KAF6366407.1"/>
    <property type="molecule type" value="Genomic_DNA"/>
</dbReference>
<feature type="compositionally biased region" description="Pro residues" evidence="1">
    <location>
        <begin position="116"/>
        <end position="128"/>
    </location>
</feature>
<evidence type="ECO:0000313" key="4">
    <source>
        <dbReference type="Proteomes" id="UP000558488"/>
    </source>
</evidence>
<evidence type="ECO:0000313" key="3">
    <source>
        <dbReference type="EMBL" id="KAF6366407.1"/>
    </source>
</evidence>
<evidence type="ECO:0000256" key="1">
    <source>
        <dbReference type="SAM" id="MobiDB-lite"/>
    </source>
</evidence>
<proteinExistence type="predicted"/>
<gene>
    <name evidence="3" type="ORF">mPipKuh1_009826</name>
</gene>